<gene>
    <name evidence="2" type="ORF">FBEOM_14204</name>
</gene>
<dbReference type="Proteomes" id="UP000730481">
    <property type="component" value="Unassembled WGS sequence"/>
</dbReference>
<sequence>MRINALESWTWNSETPVPVSMEKKISGVFNIHMHEGLLQAIFLQYIGVKWSVFFKRAFKGFRDSGAWKSERQDIPRNDQRRLGYYLGPLSDSPCLQRERVKVNEERYFMAQLMNYEHEITGTADGEEEAEYERFAADSKKRKLAVQAPMQAPRRQLASKAARKSAPTTRGLGTGGAMRHRKIATNNFDMDFTAQIDYSDEEEEEEDDEDDKSRSPMALKQTLLHLLSTEITINTHLYGEMTAFHSVFDDWNPKLPHDTVFTILKFLGVSDTWLGFFKKFLEAPLKFVDDDDSSARKRCRGTPAAHVLSDVFGETTLFCLDFAVNQATSNNLWRMHDNFWFWSPDHKVAVKAWDTVDEFTIVTGVSVNPTKTGTVRISKDGNATLPIDDSLPEGEIHWGFLRLSPKTGRFEIDQKMVDSHINELHKQLLDKRKSILGFIQAWNTYAATFFTSNFGKAANCFGREHVDNMLSTHKKIEMQVFAKLSDGQVTSVVEFLKQEISQRFGIKDIPDDYLYFPMELGGLDLQSPFISLMQIHDEVFKNPSQPMIDFKEDEHHAYEGYKETFLSGKTRHERYALDEPDWEPESQHEKDTFMSFEEVTRYREAFFFGHFTATNRLHRIFRTLMKRPTESKVETDDGKISAAMEQLRGESNLQGITG</sequence>
<name>A0A9P5A4B5_9HYPO</name>
<evidence type="ECO:0000256" key="1">
    <source>
        <dbReference type="SAM" id="MobiDB-lite"/>
    </source>
</evidence>
<protein>
    <submittedName>
        <fullName evidence="2">Uncharacterized protein</fullName>
    </submittedName>
</protein>
<proteinExistence type="predicted"/>
<dbReference type="EMBL" id="PVQB02001243">
    <property type="protein sequence ID" value="KAF4332012.1"/>
    <property type="molecule type" value="Genomic_DNA"/>
</dbReference>
<dbReference type="PANTHER" id="PTHR37015">
    <property type="entry name" value="REVERSE TRANSCRIPTASE DOMAIN-CONTAINING PROTEIN"/>
    <property type="match status" value="1"/>
</dbReference>
<comment type="caution">
    <text evidence="2">The sequence shown here is derived from an EMBL/GenBank/DDBJ whole genome shotgun (WGS) entry which is preliminary data.</text>
</comment>
<accession>A0A9P5A4B5</accession>
<reference evidence="2" key="1">
    <citation type="journal article" date="2017" name="Mycologia">
        <title>Fusarium algeriense, sp. nov., a novel toxigenic crown rot pathogen of durum wheat from Algeria is nested in the Fusarium burgessii species complex.</title>
        <authorList>
            <person name="Laraba I."/>
            <person name="Keddad A."/>
            <person name="Boureghda H."/>
            <person name="Abdallah N."/>
            <person name="Vaughan M.M."/>
            <person name="Proctor R.H."/>
            <person name="Busman M."/>
            <person name="O'Donnell K."/>
        </authorList>
    </citation>
    <scope>NUCLEOTIDE SEQUENCE</scope>
    <source>
        <strain evidence="2">NRRL 25174</strain>
    </source>
</reference>
<dbReference type="PANTHER" id="PTHR37015:SF2">
    <property type="entry name" value="REVERSE TRANSCRIPTASE DOMAIN-CONTAINING PROTEIN"/>
    <property type="match status" value="1"/>
</dbReference>
<evidence type="ECO:0000313" key="3">
    <source>
        <dbReference type="Proteomes" id="UP000730481"/>
    </source>
</evidence>
<dbReference type="AlphaFoldDB" id="A0A9P5A4B5"/>
<dbReference type="CDD" id="cd01709">
    <property type="entry name" value="RT_like_1"/>
    <property type="match status" value="1"/>
</dbReference>
<organism evidence="2 3">
    <name type="scientific">Fusarium beomiforme</name>
    <dbReference type="NCBI Taxonomy" id="44412"/>
    <lineage>
        <taxon>Eukaryota</taxon>
        <taxon>Fungi</taxon>
        <taxon>Dikarya</taxon>
        <taxon>Ascomycota</taxon>
        <taxon>Pezizomycotina</taxon>
        <taxon>Sordariomycetes</taxon>
        <taxon>Hypocreomycetidae</taxon>
        <taxon>Hypocreales</taxon>
        <taxon>Nectriaceae</taxon>
        <taxon>Fusarium</taxon>
        <taxon>Fusarium burgessii species complex</taxon>
    </lineage>
</organism>
<keyword evidence="3" id="KW-1185">Reference proteome</keyword>
<evidence type="ECO:0000313" key="2">
    <source>
        <dbReference type="EMBL" id="KAF4332012.1"/>
    </source>
</evidence>
<reference evidence="2" key="2">
    <citation type="submission" date="2020-02" db="EMBL/GenBank/DDBJ databases">
        <title>Identification and distribution of gene clusters putatively required for synthesis of sphingolipid metabolism inhibitors in phylogenetically diverse species of the filamentous fungus Fusarium.</title>
        <authorList>
            <person name="Kim H.-S."/>
            <person name="Busman M."/>
            <person name="Brown D.W."/>
            <person name="Divon H."/>
            <person name="Uhlig S."/>
            <person name="Proctor R.H."/>
        </authorList>
    </citation>
    <scope>NUCLEOTIDE SEQUENCE</scope>
    <source>
        <strain evidence="2">NRRL 25174</strain>
    </source>
</reference>
<dbReference type="OrthoDB" id="74545at2759"/>
<feature type="region of interest" description="Disordered" evidence="1">
    <location>
        <begin position="145"/>
        <end position="175"/>
    </location>
</feature>